<name>A0A0J8B3D8_BETVV</name>
<dbReference type="Gramene" id="KMS95644">
    <property type="protein sequence ID" value="KMS95644"/>
    <property type="gene ID" value="BVRB_006190"/>
</dbReference>
<sequence>MRTSNIDTKTQARVKSFVARLMNPVELLVIEAKFHTQSQKQKLDSSIS</sequence>
<keyword evidence="2" id="KW-1185">Reference proteome</keyword>
<reference evidence="1 2" key="1">
    <citation type="journal article" date="2014" name="Nature">
        <title>The genome of the recently domesticated crop plant sugar beet (Beta vulgaris).</title>
        <authorList>
            <person name="Dohm J.C."/>
            <person name="Minoche A.E."/>
            <person name="Holtgrawe D."/>
            <person name="Capella-Gutierrez S."/>
            <person name="Zakrzewski F."/>
            <person name="Tafer H."/>
            <person name="Rupp O."/>
            <person name="Sorensen T.R."/>
            <person name="Stracke R."/>
            <person name="Reinhardt R."/>
            <person name="Goesmann A."/>
            <person name="Kraft T."/>
            <person name="Schulz B."/>
            <person name="Stadler P.F."/>
            <person name="Schmidt T."/>
            <person name="Gabaldon T."/>
            <person name="Lehrach H."/>
            <person name="Weisshaar B."/>
            <person name="Himmelbauer H."/>
        </authorList>
    </citation>
    <scope>NUCLEOTIDE SEQUENCE [LARGE SCALE GENOMIC DNA]</scope>
    <source>
        <tissue evidence="1">Taproot</tissue>
    </source>
</reference>
<proteinExistence type="predicted"/>
<gene>
    <name evidence="1" type="ORF">BVRB_006190</name>
</gene>
<evidence type="ECO:0000313" key="2">
    <source>
        <dbReference type="Proteomes" id="UP000035740"/>
    </source>
</evidence>
<dbReference type="Proteomes" id="UP000035740">
    <property type="component" value="Unassembled WGS sequence"/>
</dbReference>
<protein>
    <submittedName>
        <fullName evidence="1">Uncharacterized protein</fullName>
    </submittedName>
</protein>
<dbReference type="AlphaFoldDB" id="A0A0J8B3D8"/>
<dbReference type="EMBL" id="KQ090446">
    <property type="protein sequence ID" value="KMS95644.1"/>
    <property type="molecule type" value="Genomic_DNA"/>
</dbReference>
<evidence type="ECO:0000313" key="1">
    <source>
        <dbReference type="EMBL" id="KMS95644.1"/>
    </source>
</evidence>
<accession>A0A0J8B3D8</accession>
<organism evidence="1 2">
    <name type="scientific">Beta vulgaris subsp. vulgaris</name>
    <name type="common">Beet</name>
    <dbReference type="NCBI Taxonomy" id="3555"/>
    <lineage>
        <taxon>Eukaryota</taxon>
        <taxon>Viridiplantae</taxon>
        <taxon>Streptophyta</taxon>
        <taxon>Embryophyta</taxon>
        <taxon>Tracheophyta</taxon>
        <taxon>Spermatophyta</taxon>
        <taxon>Magnoliopsida</taxon>
        <taxon>eudicotyledons</taxon>
        <taxon>Gunneridae</taxon>
        <taxon>Pentapetalae</taxon>
        <taxon>Caryophyllales</taxon>
        <taxon>Chenopodiaceae</taxon>
        <taxon>Betoideae</taxon>
        <taxon>Beta</taxon>
    </lineage>
</organism>